<keyword evidence="1" id="KW-1133">Transmembrane helix</keyword>
<dbReference type="Gene3D" id="3.40.50.150">
    <property type="entry name" value="Vaccinia Virus protein VP39"/>
    <property type="match status" value="1"/>
</dbReference>
<comment type="caution">
    <text evidence="3">The sequence shown here is derived from an EMBL/GenBank/DDBJ whole genome shotgun (WGS) entry which is preliminary data.</text>
</comment>
<evidence type="ECO:0000313" key="4">
    <source>
        <dbReference type="Proteomes" id="UP001321473"/>
    </source>
</evidence>
<gene>
    <name evidence="3" type="ORF">V5799_013026</name>
</gene>
<feature type="transmembrane region" description="Helical" evidence="1">
    <location>
        <begin position="7"/>
        <end position="26"/>
    </location>
</feature>
<dbReference type="SUPFAM" id="SSF53335">
    <property type="entry name" value="S-adenosyl-L-methionine-dependent methyltransferases"/>
    <property type="match status" value="1"/>
</dbReference>
<proteinExistence type="predicted"/>
<keyword evidence="4" id="KW-1185">Reference proteome</keyword>
<dbReference type="InterPro" id="IPR013216">
    <property type="entry name" value="Methyltransf_11"/>
</dbReference>
<accession>A0AAQ4E7A2</accession>
<dbReference type="GO" id="GO:0008757">
    <property type="term" value="F:S-adenosylmethionine-dependent methyltransferase activity"/>
    <property type="evidence" value="ECO:0007669"/>
    <property type="project" value="InterPro"/>
</dbReference>
<dbReference type="PANTHER" id="PTHR45036">
    <property type="entry name" value="METHYLTRANSFERASE LIKE 7B"/>
    <property type="match status" value="1"/>
</dbReference>
<dbReference type="Pfam" id="PF08241">
    <property type="entry name" value="Methyltransf_11"/>
    <property type="match status" value="1"/>
</dbReference>
<dbReference type="InterPro" id="IPR052356">
    <property type="entry name" value="Thiol_S-MT"/>
</dbReference>
<protein>
    <recommendedName>
        <fullName evidence="2">Methyltransferase type 11 domain-containing protein</fullName>
    </recommendedName>
</protein>
<keyword evidence="1" id="KW-0812">Transmembrane</keyword>
<dbReference type="EMBL" id="JARKHS020021038">
    <property type="protein sequence ID" value="KAK8770512.1"/>
    <property type="molecule type" value="Genomic_DNA"/>
</dbReference>
<dbReference type="CDD" id="cd02440">
    <property type="entry name" value="AdoMet_MTases"/>
    <property type="match status" value="1"/>
</dbReference>
<evidence type="ECO:0000256" key="1">
    <source>
        <dbReference type="SAM" id="Phobius"/>
    </source>
</evidence>
<feature type="domain" description="Methyltransferase type 11" evidence="2">
    <location>
        <begin position="84"/>
        <end position="175"/>
    </location>
</feature>
<dbReference type="Proteomes" id="UP001321473">
    <property type="component" value="Unassembled WGS sequence"/>
</dbReference>
<sequence>MRLTGRRWLGYASITAVAFLTVVLLVPLTLSRWLREALFVRLYTLIMYFMADDLVPVRKQVMSYMDAMDSHDDCLRKEGLLRVLEIGAGYGANLPYIRRKIKYSNVDPNKEFDTLLMQELAKYKGVHLEDSICGHGEDMHSLPDGHFDAVVMTFVLCSADDGHKLLQEVKRVLTKSREKNTRFLVAYPSTISYTSKVLQERRVATTLERSTP</sequence>
<organism evidence="3 4">
    <name type="scientific">Amblyomma americanum</name>
    <name type="common">Lone star tick</name>
    <dbReference type="NCBI Taxonomy" id="6943"/>
    <lineage>
        <taxon>Eukaryota</taxon>
        <taxon>Metazoa</taxon>
        <taxon>Ecdysozoa</taxon>
        <taxon>Arthropoda</taxon>
        <taxon>Chelicerata</taxon>
        <taxon>Arachnida</taxon>
        <taxon>Acari</taxon>
        <taxon>Parasitiformes</taxon>
        <taxon>Ixodida</taxon>
        <taxon>Ixodoidea</taxon>
        <taxon>Ixodidae</taxon>
        <taxon>Amblyomminae</taxon>
        <taxon>Amblyomma</taxon>
    </lineage>
</organism>
<dbReference type="PANTHER" id="PTHR45036:SF1">
    <property type="entry name" value="METHYLTRANSFERASE LIKE 7A"/>
    <property type="match status" value="1"/>
</dbReference>
<evidence type="ECO:0000313" key="3">
    <source>
        <dbReference type="EMBL" id="KAK8770512.1"/>
    </source>
</evidence>
<evidence type="ECO:0000259" key="2">
    <source>
        <dbReference type="Pfam" id="PF08241"/>
    </source>
</evidence>
<reference evidence="3 4" key="1">
    <citation type="journal article" date="2023" name="Arcadia Sci">
        <title>De novo assembly of a long-read Amblyomma americanum tick genome.</title>
        <authorList>
            <person name="Chou S."/>
            <person name="Poskanzer K.E."/>
            <person name="Rollins M."/>
            <person name="Thuy-Boun P.S."/>
        </authorList>
    </citation>
    <scope>NUCLEOTIDE SEQUENCE [LARGE SCALE GENOMIC DNA]</scope>
    <source>
        <strain evidence="3">F_SG_1</strain>
        <tissue evidence="3">Salivary glands</tissue>
    </source>
</reference>
<dbReference type="AlphaFoldDB" id="A0AAQ4E7A2"/>
<dbReference type="InterPro" id="IPR029063">
    <property type="entry name" value="SAM-dependent_MTases_sf"/>
</dbReference>
<keyword evidence="1" id="KW-0472">Membrane</keyword>
<name>A0AAQ4E7A2_AMBAM</name>